<accession>A0A644WFP1</accession>
<dbReference type="InterPro" id="IPR003251">
    <property type="entry name" value="Rr_diiron-bd_dom"/>
</dbReference>
<feature type="domain" description="Rubrerythrin diiron-binding" evidence="1">
    <location>
        <begin position="10"/>
        <end position="141"/>
    </location>
</feature>
<dbReference type="GO" id="GO:0016491">
    <property type="term" value="F:oxidoreductase activity"/>
    <property type="evidence" value="ECO:0007669"/>
    <property type="project" value="InterPro"/>
</dbReference>
<dbReference type="Gene3D" id="1.20.1260.10">
    <property type="match status" value="1"/>
</dbReference>
<reference evidence="2" key="1">
    <citation type="submission" date="2019-08" db="EMBL/GenBank/DDBJ databases">
        <authorList>
            <person name="Kucharzyk K."/>
            <person name="Murdoch R.W."/>
            <person name="Higgins S."/>
            <person name="Loffler F."/>
        </authorList>
    </citation>
    <scope>NUCLEOTIDE SEQUENCE</scope>
</reference>
<protein>
    <recommendedName>
        <fullName evidence="1">Rubrerythrin diiron-binding domain-containing protein</fullName>
    </recommendedName>
</protein>
<dbReference type="Pfam" id="PF02915">
    <property type="entry name" value="Rubrerythrin"/>
    <property type="match status" value="1"/>
</dbReference>
<proteinExistence type="predicted"/>
<organism evidence="2">
    <name type="scientific">bioreactor metagenome</name>
    <dbReference type="NCBI Taxonomy" id="1076179"/>
    <lineage>
        <taxon>unclassified sequences</taxon>
        <taxon>metagenomes</taxon>
        <taxon>ecological metagenomes</taxon>
    </lineage>
</organism>
<name>A0A644WFP1_9ZZZZ</name>
<dbReference type="PANTHER" id="PTHR33531">
    <property type="entry name" value="RUBRERYTHRIN SUBFAMILY"/>
    <property type="match status" value="1"/>
</dbReference>
<sequence length="151" mass="17664">MEKFQSLDHILDFAISQEQSAVDFYTKLAARSRNEEMKLIFEQFAREEIGHKAKLTQIKEEQIFDLPKEKVASLKIADYIAYPDLNEEVTYEEALKVAMAREKAAFKLYTKLASEASNPAVRGVFEYLAQEESKHKLRFELEYDEFVLREN</sequence>
<dbReference type="CDD" id="cd01045">
    <property type="entry name" value="Ferritin_like_AB"/>
    <property type="match status" value="1"/>
</dbReference>
<dbReference type="PANTHER" id="PTHR33531:SF10">
    <property type="entry name" value="BLR7895 PROTEIN"/>
    <property type="match status" value="1"/>
</dbReference>
<dbReference type="InterPro" id="IPR009078">
    <property type="entry name" value="Ferritin-like_SF"/>
</dbReference>
<evidence type="ECO:0000313" key="2">
    <source>
        <dbReference type="EMBL" id="MPM02367.1"/>
    </source>
</evidence>
<dbReference type="SUPFAM" id="SSF47240">
    <property type="entry name" value="Ferritin-like"/>
    <property type="match status" value="1"/>
</dbReference>
<dbReference type="GO" id="GO:0046872">
    <property type="term" value="F:metal ion binding"/>
    <property type="evidence" value="ECO:0007669"/>
    <property type="project" value="InterPro"/>
</dbReference>
<evidence type="ECO:0000259" key="1">
    <source>
        <dbReference type="Pfam" id="PF02915"/>
    </source>
</evidence>
<dbReference type="InterPro" id="IPR012347">
    <property type="entry name" value="Ferritin-like"/>
</dbReference>
<gene>
    <name evidence="2" type="ORF">SDC9_48614</name>
</gene>
<dbReference type="EMBL" id="VSSQ01000863">
    <property type="protein sequence ID" value="MPM02367.1"/>
    <property type="molecule type" value="Genomic_DNA"/>
</dbReference>
<comment type="caution">
    <text evidence="2">The sequence shown here is derived from an EMBL/GenBank/DDBJ whole genome shotgun (WGS) entry which is preliminary data.</text>
</comment>
<dbReference type="AlphaFoldDB" id="A0A644WFP1"/>